<dbReference type="OMA" id="MFRNNTF"/>
<evidence type="ECO:0000256" key="2">
    <source>
        <dbReference type="ARBA" id="ARBA00004245"/>
    </source>
</evidence>
<dbReference type="InterPro" id="IPR026507">
    <property type="entry name" value="PIRC1/2"/>
</dbReference>
<evidence type="ECO:0000256" key="3">
    <source>
        <dbReference type="ARBA" id="ARBA00022490"/>
    </source>
</evidence>
<accession>A0A7M7GRL1</accession>
<keyword evidence="4" id="KW-0206">Cytoskeleton</keyword>
<reference evidence="8" key="2">
    <citation type="submission" date="2021-01" db="UniProtKB">
        <authorList>
            <consortium name="EnsemblMetazoa"/>
        </authorList>
    </citation>
    <scope>IDENTIFICATION</scope>
</reference>
<protein>
    <submittedName>
        <fullName evidence="8">Uncharacterized protein</fullName>
    </submittedName>
</protein>
<keyword evidence="10" id="KW-0002">3D-structure</keyword>
<feature type="compositionally biased region" description="Basic and acidic residues" evidence="7">
    <location>
        <begin position="42"/>
        <end position="57"/>
    </location>
</feature>
<dbReference type="EnsemblMetazoa" id="XM_003731300">
    <property type="protein sequence ID" value="XP_003731348"/>
    <property type="gene ID" value="LOC100891474"/>
</dbReference>
<dbReference type="GO" id="GO:0035082">
    <property type="term" value="P:axoneme assembly"/>
    <property type="evidence" value="ECO:0007669"/>
    <property type="project" value="InterPro"/>
</dbReference>
<dbReference type="Pfam" id="PF14892">
    <property type="entry name" value="PIRC1_2"/>
    <property type="match status" value="1"/>
</dbReference>
<dbReference type="PANTHER" id="PTHR20899">
    <property type="entry name" value="PIERCE HOMOLOG"/>
    <property type="match status" value="1"/>
</dbReference>
<dbReference type="GO" id="GO:0005879">
    <property type="term" value="C:axonemal microtubule"/>
    <property type="evidence" value="ECO:0007669"/>
    <property type="project" value="InterPro"/>
</dbReference>
<evidence type="ECO:0000256" key="5">
    <source>
        <dbReference type="ARBA" id="ARBA00023273"/>
    </source>
</evidence>
<dbReference type="KEGG" id="spu:100891474"/>
<reference evidence="9" key="1">
    <citation type="submission" date="2015-02" db="EMBL/GenBank/DDBJ databases">
        <title>Genome sequencing for Strongylocentrotus purpuratus.</title>
        <authorList>
            <person name="Murali S."/>
            <person name="Liu Y."/>
            <person name="Vee V."/>
            <person name="English A."/>
            <person name="Wang M."/>
            <person name="Skinner E."/>
            <person name="Han Y."/>
            <person name="Muzny D.M."/>
            <person name="Worley K.C."/>
            <person name="Gibbs R.A."/>
        </authorList>
    </citation>
    <scope>NUCLEOTIDE SEQUENCE</scope>
</reference>
<evidence type="ECO:0000256" key="7">
    <source>
        <dbReference type="SAM" id="MobiDB-lite"/>
    </source>
</evidence>
<evidence type="ECO:0000256" key="4">
    <source>
        <dbReference type="ARBA" id="ARBA00023212"/>
    </source>
</evidence>
<name>A0A7M7GRL1_STRPU</name>
<reference evidence="10" key="3">
    <citation type="journal article" date="2023" name="Cell">
        <title>Structural specializations of the sperm tail.</title>
        <authorList>
            <person name="Leung M.R."/>
            <person name="Zeng J."/>
            <person name="Wang X."/>
            <person name="Roelofs M.C."/>
            <person name="Huang W."/>
            <person name="Zenezini Chiozzi R."/>
            <person name="Hevler J.F."/>
            <person name="Heck A.J.R."/>
            <person name="Dutcher S.K."/>
            <person name="Brown A."/>
            <person name="Zhang R."/>
            <person name="Zeev-Ben-Mordehai T."/>
        </authorList>
    </citation>
    <scope>STRUCTURE BY ELECTRON MICROSCOPY (3.30 ANGSTROMS)</scope>
</reference>
<dbReference type="PANTHER" id="PTHR20899:SF1">
    <property type="entry name" value="PIERCER OF MICROTUBULE WALL 1 PROTEIN"/>
    <property type="match status" value="1"/>
</dbReference>
<dbReference type="EMDB" id="EMD-40619"/>
<feature type="compositionally biased region" description="Polar residues" evidence="7">
    <location>
        <begin position="29"/>
        <end position="41"/>
    </location>
</feature>
<dbReference type="OrthoDB" id="546383at2759"/>
<sequence>MEQSGNQAQHHHAGAGQMETERKERDQVLATTTLEKNQGAKTSDHYRTQNLPHRFENPDVFEGYNHKPQNPLYYTTNMGYGSIPPTVDTVPTCFHAKTNKFSEHLGKCGMYRNEGLNTGMESS</sequence>
<organism evidence="8 9">
    <name type="scientific">Strongylocentrotus purpuratus</name>
    <name type="common">Purple sea urchin</name>
    <dbReference type="NCBI Taxonomy" id="7668"/>
    <lineage>
        <taxon>Eukaryota</taxon>
        <taxon>Metazoa</taxon>
        <taxon>Echinodermata</taxon>
        <taxon>Eleutherozoa</taxon>
        <taxon>Echinozoa</taxon>
        <taxon>Echinoidea</taxon>
        <taxon>Euechinoidea</taxon>
        <taxon>Echinacea</taxon>
        <taxon>Camarodonta</taxon>
        <taxon>Echinidea</taxon>
        <taxon>Strongylocentrotidae</taxon>
        <taxon>Strongylocentrotus</taxon>
    </lineage>
</organism>
<dbReference type="PDB" id="8SNB">
    <property type="method" value="EM"/>
    <property type="resolution" value="3.30 A"/>
    <property type="chains" value="6I/6J=1-123"/>
</dbReference>
<evidence type="ECO:0000256" key="6">
    <source>
        <dbReference type="ARBA" id="ARBA00038014"/>
    </source>
</evidence>
<evidence type="ECO:0007829" key="10">
    <source>
        <dbReference type="PDB" id="8SNB"/>
    </source>
</evidence>
<keyword evidence="5" id="KW-0966">Cell projection</keyword>
<evidence type="ECO:0000313" key="8">
    <source>
        <dbReference type="EnsemblMetazoa" id="XP_003731348"/>
    </source>
</evidence>
<comment type="subcellular location">
    <subcellularLocation>
        <location evidence="1">Cell projection</location>
        <location evidence="1">Cilium</location>
    </subcellularLocation>
    <subcellularLocation>
        <location evidence="2">Cytoplasm</location>
        <location evidence="2">Cytoskeleton</location>
    </subcellularLocation>
</comment>
<dbReference type="Proteomes" id="UP000007110">
    <property type="component" value="Unassembled WGS sequence"/>
</dbReference>
<feature type="region of interest" description="Disordered" evidence="7">
    <location>
        <begin position="1"/>
        <end position="65"/>
    </location>
</feature>
<dbReference type="RefSeq" id="XP_003731348.1">
    <property type="nucleotide sequence ID" value="XM_003731300.3"/>
</dbReference>
<evidence type="ECO:0000256" key="1">
    <source>
        <dbReference type="ARBA" id="ARBA00004138"/>
    </source>
</evidence>
<dbReference type="GeneID" id="100891474"/>
<evidence type="ECO:0000313" key="9">
    <source>
        <dbReference type="Proteomes" id="UP000007110"/>
    </source>
</evidence>
<comment type="similarity">
    <text evidence="6">Belongs to the PIERCE1 family.</text>
</comment>
<dbReference type="InParanoid" id="A0A7M7GRL1"/>
<dbReference type="AlphaFoldDB" id="A0A7M7GRL1"/>
<proteinExistence type="evidence at protein level"/>
<dbReference type="FunCoup" id="A0A7M7GRL1">
    <property type="interactions" value="148"/>
</dbReference>
<keyword evidence="9" id="KW-1185">Reference proteome</keyword>
<keyword evidence="3" id="KW-0963">Cytoplasm</keyword>